<comment type="caution">
    <text evidence="1">The sequence shown here is derived from an EMBL/GenBank/DDBJ whole genome shotgun (WGS) entry which is preliminary data.</text>
</comment>
<feature type="non-terminal residue" evidence="1">
    <location>
        <position position="1"/>
    </location>
</feature>
<accession>A0ABT3FX03</accession>
<name>A0ABT3FX03_9BACT</name>
<dbReference type="EMBL" id="JAPDDS010000019">
    <property type="protein sequence ID" value="MCW1887530.1"/>
    <property type="molecule type" value="Genomic_DNA"/>
</dbReference>
<protein>
    <recommendedName>
        <fullName evidence="3">Beta-lactamase</fullName>
    </recommendedName>
</protein>
<evidence type="ECO:0000313" key="2">
    <source>
        <dbReference type="Proteomes" id="UP001207930"/>
    </source>
</evidence>
<dbReference type="RefSeq" id="WP_264503485.1">
    <property type="nucleotide sequence ID" value="NZ_JAPDDS010000019.1"/>
</dbReference>
<reference evidence="1 2" key="1">
    <citation type="submission" date="2022-10" db="EMBL/GenBank/DDBJ databases">
        <title>Luteolibacter flavescens strain MCCC 1K03193, whole genome shotgun sequencing project.</title>
        <authorList>
            <person name="Zhao G."/>
            <person name="Shen L."/>
        </authorList>
    </citation>
    <scope>NUCLEOTIDE SEQUENCE [LARGE SCALE GENOMIC DNA]</scope>
    <source>
        <strain evidence="1 2">MCCC 1K03193</strain>
    </source>
</reference>
<gene>
    <name evidence="1" type="ORF">OKA04_22530</name>
</gene>
<dbReference type="Proteomes" id="UP001207930">
    <property type="component" value="Unassembled WGS sequence"/>
</dbReference>
<proteinExistence type="predicted"/>
<keyword evidence="2" id="KW-1185">Reference proteome</keyword>
<sequence>IGVGYPTPTIAQLQEPTDGAADHAYAGASLRAIRMGEASDWFSPTGFNLKLPFTVALLREGRFGGF</sequence>
<evidence type="ECO:0008006" key="3">
    <source>
        <dbReference type="Google" id="ProtNLM"/>
    </source>
</evidence>
<evidence type="ECO:0000313" key="1">
    <source>
        <dbReference type="EMBL" id="MCW1887530.1"/>
    </source>
</evidence>
<organism evidence="1 2">
    <name type="scientific">Luteolibacter flavescens</name>
    <dbReference type="NCBI Taxonomy" id="1859460"/>
    <lineage>
        <taxon>Bacteria</taxon>
        <taxon>Pseudomonadati</taxon>
        <taxon>Verrucomicrobiota</taxon>
        <taxon>Verrucomicrobiia</taxon>
        <taxon>Verrucomicrobiales</taxon>
        <taxon>Verrucomicrobiaceae</taxon>
        <taxon>Luteolibacter</taxon>
    </lineage>
</organism>